<evidence type="ECO:0000256" key="1">
    <source>
        <dbReference type="SAM" id="Phobius"/>
    </source>
</evidence>
<dbReference type="Pfam" id="PF11804">
    <property type="entry name" value="DUF3325"/>
    <property type="match status" value="1"/>
</dbReference>
<dbReference type="EMBL" id="MKKK01000002">
    <property type="protein sequence ID" value="OEY97887.1"/>
    <property type="molecule type" value="Genomic_DNA"/>
</dbReference>
<feature type="transmembrane region" description="Helical" evidence="1">
    <location>
        <begin position="70"/>
        <end position="90"/>
    </location>
</feature>
<name>A0A1E7RF67_9GAMM</name>
<dbReference type="RefSeq" id="WP_070068641.1">
    <property type="nucleotide sequence ID" value="NZ_MKKK01000002.1"/>
</dbReference>
<reference evidence="2 3" key="1">
    <citation type="submission" date="2016-09" db="EMBL/GenBank/DDBJ databases">
        <authorList>
            <person name="Capua I."/>
            <person name="De Benedictis P."/>
            <person name="Joannis T."/>
            <person name="Lombin L.H."/>
            <person name="Cattoli G."/>
        </authorList>
    </citation>
    <scope>NUCLEOTIDE SEQUENCE [LARGE SCALE GENOMIC DNA]</scope>
    <source>
        <strain evidence="2 3">ANC 4671</strain>
    </source>
</reference>
<keyword evidence="3" id="KW-1185">Reference proteome</keyword>
<keyword evidence="1" id="KW-1133">Transmembrane helix</keyword>
<dbReference type="InterPro" id="IPR021762">
    <property type="entry name" value="DUF3325"/>
</dbReference>
<comment type="caution">
    <text evidence="2">The sequence shown here is derived from an EMBL/GenBank/DDBJ whole genome shotgun (WGS) entry which is preliminary data.</text>
</comment>
<keyword evidence="1" id="KW-0472">Membrane</keyword>
<feature type="transmembrane region" description="Helical" evidence="1">
    <location>
        <begin position="97"/>
        <end position="115"/>
    </location>
</feature>
<organism evidence="2 3">
    <name type="scientific">Acinetobacter qingfengensis</name>
    <dbReference type="NCBI Taxonomy" id="1262585"/>
    <lineage>
        <taxon>Bacteria</taxon>
        <taxon>Pseudomonadati</taxon>
        <taxon>Pseudomonadota</taxon>
        <taxon>Gammaproteobacteria</taxon>
        <taxon>Moraxellales</taxon>
        <taxon>Moraxellaceae</taxon>
        <taxon>Acinetobacter</taxon>
    </lineage>
</organism>
<accession>A0A1E7RF67</accession>
<protein>
    <submittedName>
        <fullName evidence="2">Uncharacterized protein</fullName>
    </submittedName>
</protein>
<evidence type="ECO:0000313" key="3">
    <source>
        <dbReference type="Proteomes" id="UP000185895"/>
    </source>
</evidence>
<proteinExistence type="predicted"/>
<sequence length="116" mass="13359">MIQTLHILSALACIYIGMMCLNLSMDKPFKQVFQRTIRPLDCRVLRIVGWLFIVFAMMCSIAAWNISIGIAAWFGMATFVVGMLVFIQAYHLKKAWWLGWVVFAGLISMQLFKMIF</sequence>
<feature type="transmembrane region" description="Helical" evidence="1">
    <location>
        <begin position="6"/>
        <end position="23"/>
    </location>
</feature>
<dbReference type="Proteomes" id="UP000185895">
    <property type="component" value="Unassembled WGS sequence"/>
</dbReference>
<dbReference type="AlphaFoldDB" id="A0A1E7RF67"/>
<evidence type="ECO:0000313" key="2">
    <source>
        <dbReference type="EMBL" id="OEY97887.1"/>
    </source>
</evidence>
<dbReference type="OrthoDB" id="6694637at2"/>
<gene>
    <name evidence="2" type="ORF">BJI46_07400</name>
</gene>
<feature type="transmembrane region" description="Helical" evidence="1">
    <location>
        <begin position="44"/>
        <end position="64"/>
    </location>
</feature>
<keyword evidence="1" id="KW-0812">Transmembrane</keyword>
<dbReference type="STRING" id="1262585.BJI46_07400"/>